<sequence>MAYDSRKLFDLMNRVYNNKMQETDGNDISEYVKRVFNGRENPDPSMLWQFNNLVVQQADEIAKPMTTDIVSVLANYKSVAKDTVVKYDIPQKAKVRFQWSANGSGVDLVRVENRKSVIATPKTFSTGLYYEPFGDTDAVEWFNKLIDYIAQAKVDLYFKEISKLVTAAVSAGDIPTTNVLTGSGLTITQYNKLASTLGRYGGRPVFVADTLMIDYFAQQQTGAKTKDLLTDRVREDLLRALNITQIGRTDAINLVNPFMDDTNSSTELPVNIGYMFAGVNKKPFNVTEFGGMKQLTEQNMEDERVKMKITQDADISLMFGEVIGYIKEDASVTL</sequence>
<dbReference type="Proteomes" id="UP001580430">
    <property type="component" value="Unassembled WGS sequence"/>
</dbReference>
<evidence type="ECO:0000313" key="2">
    <source>
        <dbReference type="Proteomes" id="UP001580430"/>
    </source>
</evidence>
<evidence type="ECO:0008006" key="3">
    <source>
        <dbReference type="Google" id="ProtNLM"/>
    </source>
</evidence>
<keyword evidence="2" id="KW-1185">Reference proteome</keyword>
<protein>
    <recommendedName>
        <fullName evidence="3">Phage major capsid protein</fullName>
    </recommendedName>
</protein>
<evidence type="ECO:0000313" key="1">
    <source>
        <dbReference type="EMBL" id="MFB5759098.1"/>
    </source>
</evidence>
<gene>
    <name evidence="1" type="ORF">ACE5LO_01695</name>
</gene>
<name>A0ABV5BUY0_9BACL</name>
<dbReference type="RefSeq" id="WP_375518350.1">
    <property type="nucleotide sequence ID" value="NZ_JBHIRY010000001.1"/>
</dbReference>
<accession>A0ABV5BUY0</accession>
<proteinExistence type="predicted"/>
<comment type="caution">
    <text evidence="1">The sequence shown here is derived from an EMBL/GenBank/DDBJ whole genome shotgun (WGS) entry which is preliminary data.</text>
</comment>
<dbReference type="EMBL" id="JBHIRY010000001">
    <property type="protein sequence ID" value="MFB5759098.1"/>
    <property type="molecule type" value="Genomic_DNA"/>
</dbReference>
<organism evidence="1 2">
    <name type="scientific">Paenibacillus medicaginis</name>
    <dbReference type="NCBI Taxonomy" id="1470560"/>
    <lineage>
        <taxon>Bacteria</taxon>
        <taxon>Bacillati</taxon>
        <taxon>Bacillota</taxon>
        <taxon>Bacilli</taxon>
        <taxon>Bacillales</taxon>
        <taxon>Paenibacillaceae</taxon>
        <taxon>Paenibacillus</taxon>
    </lineage>
</organism>
<reference evidence="1 2" key="1">
    <citation type="submission" date="2024-09" db="EMBL/GenBank/DDBJ databases">
        <title>Paenibacillus zeirhizospherea sp. nov., isolated from surface of the maize (Zea mays) roots in a horticulture field, Hungary.</title>
        <authorList>
            <person name="Marton D."/>
            <person name="Farkas M."/>
            <person name="Bedics A."/>
            <person name="Toth E."/>
            <person name="Tancsics A."/>
            <person name="Boka K."/>
            <person name="Marati G."/>
            <person name="Kriszt B."/>
            <person name="Cserhati M."/>
        </authorList>
    </citation>
    <scope>NUCLEOTIDE SEQUENCE [LARGE SCALE GENOMIC DNA]</scope>
    <source>
        <strain evidence="1 2">JCM 18446</strain>
    </source>
</reference>